<dbReference type="AlphaFoldDB" id="A0A5E4PY43"/>
<name>A0A5E4PY43_9NEOP</name>
<feature type="region of interest" description="Disordered" evidence="1">
    <location>
        <begin position="38"/>
        <end position="62"/>
    </location>
</feature>
<sequence>MSFILVKRQHLNLSTRQGPVLDENYVVRRRKSDKAIKTFTRSQPPMPDFKNNSTWTSSSELSETQSSCKSGAVSGAADVALVVSTLLEPPWHSYKFYNVIHTLTKLDFDETMTLIAYEGYENIGNFYDDSDDDDENHCDY</sequence>
<feature type="compositionally biased region" description="Low complexity" evidence="1">
    <location>
        <begin position="53"/>
        <end position="62"/>
    </location>
</feature>
<accession>A0A5E4PY43</accession>
<protein>
    <submittedName>
        <fullName evidence="2">Uncharacterized protein</fullName>
    </submittedName>
</protein>
<evidence type="ECO:0000256" key="1">
    <source>
        <dbReference type="SAM" id="MobiDB-lite"/>
    </source>
</evidence>
<evidence type="ECO:0000313" key="3">
    <source>
        <dbReference type="Proteomes" id="UP000324832"/>
    </source>
</evidence>
<dbReference type="EMBL" id="FZQP02000704">
    <property type="protein sequence ID" value="VVC90114.1"/>
    <property type="molecule type" value="Genomic_DNA"/>
</dbReference>
<dbReference type="Proteomes" id="UP000324832">
    <property type="component" value="Unassembled WGS sequence"/>
</dbReference>
<gene>
    <name evidence="2" type="ORF">LSINAPIS_LOCUS3098</name>
</gene>
<organism evidence="2 3">
    <name type="scientific">Leptidea sinapis</name>
    <dbReference type="NCBI Taxonomy" id="189913"/>
    <lineage>
        <taxon>Eukaryota</taxon>
        <taxon>Metazoa</taxon>
        <taxon>Ecdysozoa</taxon>
        <taxon>Arthropoda</taxon>
        <taxon>Hexapoda</taxon>
        <taxon>Insecta</taxon>
        <taxon>Pterygota</taxon>
        <taxon>Neoptera</taxon>
        <taxon>Endopterygota</taxon>
        <taxon>Lepidoptera</taxon>
        <taxon>Glossata</taxon>
        <taxon>Ditrysia</taxon>
        <taxon>Papilionoidea</taxon>
        <taxon>Pieridae</taxon>
        <taxon>Dismorphiinae</taxon>
        <taxon>Leptidea</taxon>
    </lineage>
</organism>
<keyword evidence="3" id="KW-1185">Reference proteome</keyword>
<evidence type="ECO:0000313" key="2">
    <source>
        <dbReference type="EMBL" id="VVC90114.1"/>
    </source>
</evidence>
<reference evidence="2 3" key="1">
    <citation type="submission" date="2017-07" db="EMBL/GenBank/DDBJ databases">
        <authorList>
            <person name="Talla V."/>
            <person name="Backstrom N."/>
        </authorList>
    </citation>
    <scope>NUCLEOTIDE SEQUENCE [LARGE SCALE GENOMIC DNA]</scope>
</reference>
<proteinExistence type="predicted"/>